<protein>
    <submittedName>
        <fullName evidence="4">Transglycosylase protein with SLT domain</fullName>
    </submittedName>
</protein>
<dbReference type="CDD" id="cd13399">
    <property type="entry name" value="Slt35-like"/>
    <property type="match status" value="1"/>
</dbReference>
<dbReference type="AlphaFoldDB" id="A0A543ICB5"/>
<accession>A0A543ICB5</accession>
<dbReference type="InterPro" id="IPR031304">
    <property type="entry name" value="SLT_2"/>
</dbReference>
<organism evidence="4 5">
    <name type="scientific">Actinomadura hallensis</name>
    <dbReference type="NCBI Taxonomy" id="337895"/>
    <lineage>
        <taxon>Bacteria</taxon>
        <taxon>Bacillati</taxon>
        <taxon>Actinomycetota</taxon>
        <taxon>Actinomycetes</taxon>
        <taxon>Streptosporangiales</taxon>
        <taxon>Thermomonosporaceae</taxon>
        <taxon>Actinomadura</taxon>
    </lineage>
</organism>
<evidence type="ECO:0000256" key="1">
    <source>
        <dbReference type="SAM" id="MobiDB-lite"/>
    </source>
</evidence>
<feature type="transmembrane region" description="Helical" evidence="2">
    <location>
        <begin position="83"/>
        <end position="104"/>
    </location>
</feature>
<dbReference type="EMBL" id="VFPO01000001">
    <property type="protein sequence ID" value="TQM68224.1"/>
    <property type="molecule type" value="Genomic_DNA"/>
</dbReference>
<dbReference type="Pfam" id="PF13406">
    <property type="entry name" value="SLT_2"/>
    <property type="match status" value="1"/>
</dbReference>
<feature type="domain" description="Transglycosylase SLT" evidence="3">
    <location>
        <begin position="360"/>
        <end position="413"/>
    </location>
</feature>
<dbReference type="RefSeq" id="WP_246077228.1">
    <property type="nucleotide sequence ID" value="NZ_VFPO01000001.1"/>
</dbReference>
<comment type="caution">
    <text evidence="4">The sequence shown here is derived from an EMBL/GenBank/DDBJ whole genome shotgun (WGS) entry which is preliminary data.</text>
</comment>
<keyword evidence="5" id="KW-1185">Reference proteome</keyword>
<keyword evidence="2" id="KW-0812">Transmembrane</keyword>
<dbReference type="GO" id="GO:0008933">
    <property type="term" value="F:peptidoglycan lytic transglycosylase activity"/>
    <property type="evidence" value="ECO:0007669"/>
    <property type="project" value="TreeGrafter"/>
</dbReference>
<keyword evidence="2" id="KW-1133">Transmembrane helix</keyword>
<reference evidence="4 5" key="1">
    <citation type="submission" date="2019-06" db="EMBL/GenBank/DDBJ databases">
        <title>Sequencing the genomes of 1000 actinobacteria strains.</title>
        <authorList>
            <person name="Klenk H.-P."/>
        </authorList>
    </citation>
    <scope>NUCLEOTIDE SEQUENCE [LARGE SCALE GENOMIC DNA]</scope>
    <source>
        <strain evidence="4 5">DSM 45043</strain>
    </source>
</reference>
<dbReference type="InterPro" id="IPR023346">
    <property type="entry name" value="Lysozyme-like_dom_sf"/>
</dbReference>
<evidence type="ECO:0000313" key="4">
    <source>
        <dbReference type="EMBL" id="TQM68224.1"/>
    </source>
</evidence>
<dbReference type="SUPFAM" id="SSF53955">
    <property type="entry name" value="Lysozyme-like"/>
    <property type="match status" value="1"/>
</dbReference>
<keyword evidence="2" id="KW-0472">Membrane</keyword>
<feature type="region of interest" description="Disordered" evidence="1">
    <location>
        <begin position="1"/>
        <end position="76"/>
    </location>
</feature>
<dbReference type="InterPro" id="IPR043426">
    <property type="entry name" value="MltB-like"/>
</dbReference>
<dbReference type="GO" id="GO:0009253">
    <property type="term" value="P:peptidoglycan catabolic process"/>
    <property type="evidence" value="ECO:0007669"/>
    <property type="project" value="TreeGrafter"/>
</dbReference>
<sequence>MAPPSAPRTGIVAHAAAKKAPSTAPRSGEEPPADDVSATGGGSGGTASPRRPRRPRPEKKRRRLPNAASAYARTPARGRALPAAVAGIAALAVVTASAGVYAVLTTEKSEAAAAGATQANPPDAPQGDPVNVAQGSPVAPLKRVVPPDVLAVGGGSIPAGKIKRVAKLRRVRDVTAVAGGAVQLQGRQVNALAVDPSSFRSWTPPGTAKNTELWEALAADRFVVSPAAEEQLRLARGTQYPVVGRTMPSLTLGGSGPLGLPGIDMLVSKKTGEDMGLVPNVALLVNAPGVDPAKVAGAVGKILGPGTDVVNLHEAKYQSQAGGGPTSYLDLYKQAAARCPGLSWTVLAAIGQVESSHGRNVGPSSAGALGPMQFMPATWRAYGVDGDGDGKADIMNPYDAIPGAANYLCANGAGKGGKHLYNAIWHYNHAHWYVQKVLALAKAYAARYD</sequence>
<evidence type="ECO:0000313" key="5">
    <source>
        <dbReference type="Proteomes" id="UP000316706"/>
    </source>
</evidence>
<feature type="compositionally biased region" description="Basic residues" evidence="1">
    <location>
        <begin position="50"/>
        <end position="64"/>
    </location>
</feature>
<dbReference type="Proteomes" id="UP000316706">
    <property type="component" value="Unassembled WGS sequence"/>
</dbReference>
<gene>
    <name evidence="4" type="ORF">FHX41_1862</name>
</gene>
<feature type="region of interest" description="Disordered" evidence="1">
    <location>
        <begin position="114"/>
        <end position="135"/>
    </location>
</feature>
<proteinExistence type="predicted"/>
<dbReference type="Gene3D" id="1.10.530.10">
    <property type="match status" value="1"/>
</dbReference>
<dbReference type="PANTHER" id="PTHR30163">
    <property type="entry name" value="MEMBRANE-BOUND LYTIC MUREIN TRANSGLYCOSYLASE B"/>
    <property type="match status" value="1"/>
</dbReference>
<evidence type="ECO:0000256" key="2">
    <source>
        <dbReference type="SAM" id="Phobius"/>
    </source>
</evidence>
<evidence type="ECO:0000259" key="3">
    <source>
        <dbReference type="Pfam" id="PF13406"/>
    </source>
</evidence>
<dbReference type="PANTHER" id="PTHR30163:SF8">
    <property type="entry name" value="LYTIC MUREIN TRANSGLYCOSYLASE"/>
    <property type="match status" value="1"/>
</dbReference>
<name>A0A543ICB5_9ACTN</name>